<reference evidence="1" key="1">
    <citation type="submission" date="2022-08" db="EMBL/GenBank/DDBJ databases">
        <authorList>
            <consortium name="DOE Joint Genome Institute"/>
            <person name="Min B."/>
            <person name="Riley R."/>
            <person name="Sierra-Patev S."/>
            <person name="Naranjo-Ortiz M."/>
            <person name="Looney B."/>
            <person name="Konkel Z."/>
            <person name="Slot J.C."/>
            <person name="Sakamoto Y."/>
            <person name="Steenwyk J.L."/>
            <person name="Rokas A."/>
            <person name="Carro J."/>
            <person name="Camarero S."/>
            <person name="Ferreira P."/>
            <person name="Molpeceres G."/>
            <person name="Ruiz-Duenas F.J."/>
            <person name="Serrano A."/>
            <person name="Henrissat B."/>
            <person name="Drula E."/>
            <person name="Hughes K.W."/>
            <person name="Mata J.L."/>
            <person name="Ishikawa N.K."/>
            <person name="Vargas-Isla R."/>
            <person name="Ushijima S."/>
            <person name="Smith C.A."/>
            <person name="Ahrendt S."/>
            <person name="Andreopoulos W."/>
            <person name="He G."/>
            <person name="Labutti K."/>
            <person name="Lipzen A."/>
            <person name="Ng V."/>
            <person name="Sandor L."/>
            <person name="Barry K."/>
            <person name="Martinez A.T."/>
            <person name="Xiao Y."/>
            <person name="Gibbons J.G."/>
            <person name="Terashima K."/>
            <person name="Hibbett D.S."/>
            <person name="Grigoriev I.V."/>
        </authorList>
    </citation>
    <scope>NUCLEOTIDE SEQUENCE</scope>
    <source>
        <strain evidence="1">TFB10827</strain>
    </source>
</reference>
<gene>
    <name evidence="1" type="ORF">F5050DRAFT_1803507</name>
</gene>
<evidence type="ECO:0008006" key="3">
    <source>
        <dbReference type="Google" id="ProtNLM"/>
    </source>
</evidence>
<evidence type="ECO:0000313" key="1">
    <source>
        <dbReference type="EMBL" id="KAJ4001081.1"/>
    </source>
</evidence>
<proteinExistence type="predicted"/>
<dbReference type="SUPFAM" id="SSF51197">
    <property type="entry name" value="Clavaminate synthase-like"/>
    <property type="match status" value="1"/>
</dbReference>
<keyword evidence="2" id="KW-1185">Reference proteome</keyword>
<sequence length="483" mass="56358">MSHALNQGDVHLNSETNHYWVYDGEWLRQETEYAFEHPRSKQDHTRRHTWNTQLLEWKIHRSNNSPVAPDLKGFTARKKRKVTGDPLSNEKSTILSLADQIGSSKPDSGEWEYVLSQWNRQFCRHAAVKTETSSLLNLLARYPVRLLGNGTQSSLLRELGCPTLQIPFKDKIIWDEFRLSSKGMYEISNKGMVEHEWTIGDVIEHWAGKEYLVNATDPYLNILEVFPVLEQGGLMDLGVRWAPEDSPSPFILDEPHRMTTTYTQPGGITIPHTDGFGYGFRVIHMKGVKVWLLWPPNQKNLGLIKRDIQGPRENDSHLSHYIDHLDGMEIWLVKPGHGDLPVAFELRSSTIHACISITVCAHSSVSTWRREDFDGARACNDYMKTSWRLWMSCMQSQKQKREEEDRSNNVLDEQLALIRARRGLEDQWDTLTFEFFDEWKDTFQKYEEPRWKELARLGKEPDSEILAWIKEVKKFLKQIRKRR</sequence>
<protein>
    <recommendedName>
        <fullName evidence="3">JmjC domain-containing protein</fullName>
    </recommendedName>
</protein>
<comment type="caution">
    <text evidence="1">The sequence shown here is derived from an EMBL/GenBank/DDBJ whole genome shotgun (WGS) entry which is preliminary data.</text>
</comment>
<dbReference type="EMBL" id="MU790513">
    <property type="protein sequence ID" value="KAJ4001081.1"/>
    <property type="molecule type" value="Genomic_DNA"/>
</dbReference>
<accession>A0ABQ8QRC3</accession>
<organism evidence="1 2">
    <name type="scientific">Lentinula boryana</name>
    <dbReference type="NCBI Taxonomy" id="40481"/>
    <lineage>
        <taxon>Eukaryota</taxon>
        <taxon>Fungi</taxon>
        <taxon>Dikarya</taxon>
        <taxon>Basidiomycota</taxon>
        <taxon>Agaricomycotina</taxon>
        <taxon>Agaricomycetes</taxon>
        <taxon>Agaricomycetidae</taxon>
        <taxon>Agaricales</taxon>
        <taxon>Marasmiineae</taxon>
        <taxon>Omphalotaceae</taxon>
        <taxon>Lentinula</taxon>
    </lineage>
</organism>
<name>A0ABQ8QRC3_9AGAR</name>
<dbReference type="Proteomes" id="UP001163828">
    <property type="component" value="Unassembled WGS sequence"/>
</dbReference>
<evidence type="ECO:0000313" key="2">
    <source>
        <dbReference type="Proteomes" id="UP001163828"/>
    </source>
</evidence>